<evidence type="ECO:0000256" key="11">
    <source>
        <dbReference type="ARBA" id="ARBA00023136"/>
    </source>
</evidence>
<keyword evidence="9" id="KW-0406">Ion transport</keyword>
<dbReference type="PANTHER" id="PTHR32552:SF68">
    <property type="entry name" value="FERRICHROME OUTER MEMBRANE TRANSPORTER_PHAGE RECEPTOR"/>
    <property type="match status" value="1"/>
</dbReference>
<dbReference type="InterPro" id="IPR037066">
    <property type="entry name" value="Plug_dom_sf"/>
</dbReference>
<dbReference type="InterPro" id="IPR012910">
    <property type="entry name" value="Plug_dom"/>
</dbReference>
<keyword evidence="13 14" id="KW-0998">Cell outer membrane</keyword>
<dbReference type="Gene3D" id="3.55.50.30">
    <property type="match status" value="1"/>
</dbReference>
<evidence type="ECO:0000256" key="14">
    <source>
        <dbReference type="PROSITE-ProRule" id="PRU01360"/>
    </source>
</evidence>
<keyword evidence="3 14" id="KW-0813">Transport</keyword>
<comment type="subcellular location">
    <subcellularLocation>
        <location evidence="1 14">Cell outer membrane</location>
        <topology evidence="1 14">Multi-pass membrane protein</topology>
    </subcellularLocation>
</comment>
<evidence type="ECO:0000256" key="1">
    <source>
        <dbReference type="ARBA" id="ARBA00004571"/>
    </source>
</evidence>
<dbReference type="EMBL" id="BAAAEU010000024">
    <property type="protein sequence ID" value="GAA0721732.1"/>
    <property type="molecule type" value="Genomic_DNA"/>
</dbReference>
<evidence type="ECO:0000313" key="18">
    <source>
        <dbReference type="EMBL" id="GAA0721732.1"/>
    </source>
</evidence>
<gene>
    <name evidence="18" type="ORF">GCM10009105_32320</name>
</gene>
<comment type="similarity">
    <text evidence="2 14 15">Belongs to the TonB-dependent receptor family.</text>
</comment>
<evidence type="ECO:0000256" key="13">
    <source>
        <dbReference type="ARBA" id="ARBA00023237"/>
    </source>
</evidence>
<feature type="signal peptide" evidence="16">
    <location>
        <begin position="1"/>
        <end position="21"/>
    </location>
</feature>
<dbReference type="CDD" id="cd01347">
    <property type="entry name" value="ligand_gated_channel"/>
    <property type="match status" value="1"/>
</dbReference>
<proteinExistence type="inferred from homology"/>
<evidence type="ECO:0000256" key="3">
    <source>
        <dbReference type="ARBA" id="ARBA00022448"/>
    </source>
</evidence>
<dbReference type="Gene3D" id="2.40.170.20">
    <property type="entry name" value="TonB-dependent receptor, beta-barrel domain"/>
    <property type="match status" value="1"/>
</dbReference>
<evidence type="ECO:0000256" key="9">
    <source>
        <dbReference type="ARBA" id="ARBA00023065"/>
    </source>
</evidence>
<keyword evidence="10 15" id="KW-0798">TonB box</keyword>
<dbReference type="SMART" id="SM00965">
    <property type="entry name" value="STN"/>
    <property type="match status" value="1"/>
</dbReference>
<reference evidence="18 19" key="1">
    <citation type="journal article" date="2019" name="Int. J. Syst. Evol. Microbiol.">
        <title>The Global Catalogue of Microorganisms (GCM) 10K type strain sequencing project: providing services to taxonomists for standard genome sequencing and annotation.</title>
        <authorList>
            <consortium name="The Broad Institute Genomics Platform"/>
            <consortium name="The Broad Institute Genome Sequencing Center for Infectious Disease"/>
            <person name="Wu L."/>
            <person name="Ma J."/>
        </authorList>
    </citation>
    <scope>NUCLEOTIDE SEQUENCE [LARGE SCALE GENOMIC DNA]</scope>
    <source>
        <strain evidence="18 19">JCM 15421</strain>
    </source>
</reference>
<dbReference type="Proteomes" id="UP001501523">
    <property type="component" value="Unassembled WGS sequence"/>
</dbReference>
<dbReference type="InterPro" id="IPR039426">
    <property type="entry name" value="TonB-dep_rcpt-like"/>
</dbReference>
<protein>
    <submittedName>
        <fullName evidence="18">TonB-dependent siderophore receptor</fullName>
    </submittedName>
</protein>
<evidence type="ECO:0000256" key="7">
    <source>
        <dbReference type="ARBA" id="ARBA00022729"/>
    </source>
</evidence>
<evidence type="ECO:0000256" key="4">
    <source>
        <dbReference type="ARBA" id="ARBA00022452"/>
    </source>
</evidence>
<accession>A0ABN1IUP2</accession>
<dbReference type="InterPro" id="IPR011662">
    <property type="entry name" value="Secretin/TonB_short_N"/>
</dbReference>
<dbReference type="InterPro" id="IPR000531">
    <property type="entry name" value="Beta-barrel_TonB"/>
</dbReference>
<keyword evidence="5" id="KW-0410">Iron transport</keyword>
<dbReference type="SUPFAM" id="SSF56935">
    <property type="entry name" value="Porins"/>
    <property type="match status" value="1"/>
</dbReference>
<dbReference type="InterPro" id="IPR010105">
    <property type="entry name" value="TonB_sidphr_rcpt"/>
</dbReference>
<comment type="caution">
    <text evidence="18">The sequence shown here is derived from an EMBL/GenBank/DDBJ whole genome shotgun (WGS) entry which is preliminary data.</text>
</comment>
<dbReference type="Pfam" id="PF00593">
    <property type="entry name" value="TonB_dep_Rec_b-barrel"/>
    <property type="match status" value="1"/>
</dbReference>
<keyword evidence="7 16" id="KW-0732">Signal</keyword>
<evidence type="ECO:0000256" key="5">
    <source>
        <dbReference type="ARBA" id="ARBA00022496"/>
    </source>
</evidence>
<dbReference type="NCBIfam" id="TIGR01783">
    <property type="entry name" value="TonB-siderophor"/>
    <property type="match status" value="1"/>
</dbReference>
<dbReference type="InterPro" id="IPR036942">
    <property type="entry name" value="Beta-barrel_TonB_sf"/>
</dbReference>
<keyword evidence="11 14" id="KW-0472">Membrane</keyword>
<evidence type="ECO:0000256" key="16">
    <source>
        <dbReference type="SAM" id="SignalP"/>
    </source>
</evidence>
<dbReference type="PROSITE" id="PS52016">
    <property type="entry name" value="TONB_DEPENDENT_REC_3"/>
    <property type="match status" value="1"/>
</dbReference>
<evidence type="ECO:0000256" key="12">
    <source>
        <dbReference type="ARBA" id="ARBA00023170"/>
    </source>
</evidence>
<keyword evidence="12 18" id="KW-0675">Receptor</keyword>
<dbReference type="Pfam" id="PF07715">
    <property type="entry name" value="Plug"/>
    <property type="match status" value="1"/>
</dbReference>
<evidence type="ECO:0000259" key="17">
    <source>
        <dbReference type="SMART" id="SM00965"/>
    </source>
</evidence>
<evidence type="ECO:0000256" key="6">
    <source>
        <dbReference type="ARBA" id="ARBA00022692"/>
    </source>
</evidence>
<keyword evidence="8" id="KW-0408">Iron</keyword>
<sequence>MRRFALLLACSCLGASPFVWGAENPVGPEPSQARLVFAIPTQPLSTALIAFGKRANVQVLTAGGLIADLHSGGVNGAFTAAAAMVELLKDTGFGFEFVDAGTVVVKPQPAPAIGPRSGEAATAAAPTVLAPVHAMGLFGRSGYLADISSSATRSETDLVDIPLSIGVVTRDLMDAQQARTVAEAAQNVAGVQYLDGSIGLPIFQIRGFRTGNGMTDGMPNSIAGVGDYPPLIGVERIEIPKGPQAILGDVSSNNNFGGLINLVMKKPQNEVVRKLTYSVGDYGETQAALDMAGPLSASRGLTYRLVFSGEQSDRTAQGSHGQRIVYVAPSLGWQGENTELIAGVARNVNRRPIPDHTILLGDTVDSASPSHLLLGNSQDRSRFASSRFFYLLEHAFGDTWSFRGRGQYVRETAGVQDWLLRSPDPSGNVMATAELYRYSDAFYNVQNDIVGTFDQGPVRQALVVGFDYSRARIGSIDDALSTIGDGSYNLFTGGPLPPARWIVQRADDVHLPADRWITDTGLFLQDQIKLGDQWDVLLALRRATYELSTSHPDGTPWIQHKAHWVPNLGIVDKLGHGVSIYASATSGFQPDTVLGQSGRPLLPALSRQIEMGARFDLFQGRARLTASLYRIMLDHSADLVSPKPPYFGIPGPGQTNKGAEVEFNGRIAPGMDVSASYAYARIHNHDGSLATGAPRQRFRLWTSYWLNGTPQRGWGLGAGIQGRSRAQGQTSDGSVTFNNPGQVSVDASVSYGARDWQLTLGMKNLFGHRLLDDDFDETFVPLYRRRTVLLTGSYTF</sequence>
<evidence type="ECO:0000256" key="15">
    <source>
        <dbReference type="RuleBase" id="RU003357"/>
    </source>
</evidence>
<feature type="chain" id="PRO_5047204315" evidence="16">
    <location>
        <begin position="22"/>
        <end position="796"/>
    </location>
</feature>
<evidence type="ECO:0000256" key="8">
    <source>
        <dbReference type="ARBA" id="ARBA00023004"/>
    </source>
</evidence>
<keyword evidence="19" id="KW-1185">Reference proteome</keyword>
<dbReference type="Gene3D" id="2.170.130.10">
    <property type="entry name" value="TonB-dependent receptor, plug domain"/>
    <property type="match status" value="1"/>
</dbReference>
<keyword evidence="6 14" id="KW-0812">Transmembrane</keyword>
<evidence type="ECO:0000313" key="19">
    <source>
        <dbReference type="Proteomes" id="UP001501523"/>
    </source>
</evidence>
<dbReference type="PANTHER" id="PTHR32552">
    <property type="entry name" value="FERRICHROME IRON RECEPTOR-RELATED"/>
    <property type="match status" value="1"/>
</dbReference>
<dbReference type="RefSeq" id="WP_343793004.1">
    <property type="nucleotide sequence ID" value="NZ_BAAAEU010000024.1"/>
</dbReference>
<keyword evidence="4 14" id="KW-1134">Transmembrane beta strand</keyword>
<organism evidence="18 19">
    <name type="scientific">Dokdonella soli</name>
    <dbReference type="NCBI Taxonomy" id="529810"/>
    <lineage>
        <taxon>Bacteria</taxon>
        <taxon>Pseudomonadati</taxon>
        <taxon>Pseudomonadota</taxon>
        <taxon>Gammaproteobacteria</taxon>
        <taxon>Lysobacterales</taxon>
        <taxon>Rhodanobacteraceae</taxon>
        <taxon>Dokdonella</taxon>
    </lineage>
</organism>
<evidence type="ECO:0000256" key="10">
    <source>
        <dbReference type="ARBA" id="ARBA00023077"/>
    </source>
</evidence>
<evidence type="ECO:0000256" key="2">
    <source>
        <dbReference type="ARBA" id="ARBA00009810"/>
    </source>
</evidence>
<feature type="domain" description="Secretin/TonB short N-terminal" evidence="17">
    <location>
        <begin position="57"/>
        <end position="108"/>
    </location>
</feature>
<name>A0ABN1IUP2_9GAMM</name>